<dbReference type="PANTHER" id="PTHR31760">
    <property type="entry name" value="S-ADENOSYL-L-METHIONINE-DEPENDENT METHYLTRANSFERASES SUPERFAMILY PROTEIN"/>
    <property type="match status" value="1"/>
</dbReference>
<feature type="binding site" evidence="6">
    <location>
        <position position="79"/>
    </location>
    <ligand>
        <name>S-adenosyl-L-methionine</name>
        <dbReference type="ChEBI" id="CHEBI:59789"/>
    </ligand>
</feature>
<dbReference type="Gene3D" id="3.40.50.150">
    <property type="entry name" value="Vaccinia Virus protein VP39"/>
    <property type="match status" value="1"/>
</dbReference>
<keyword evidence="1 6" id="KW-0963">Cytoplasm</keyword>
<evidence type="ECO:0000256" key="4">
    <source>
        <dbReference type="ARBA" id="ARBA00022679"/>
    </source>
</evidence>
<keyword evidence="5 6" id="KW-0949">S-adenosyl-L-methionine</keyword>
<comment type="similarity">
    <text evidence="6">Belongs to the methyltransferase superfamily. RNA methyltransferase RsmG family.</text>
</comment>
<keyword evidence="8" id="KW-1185">Reference proteome</keyword>
<evidence type="ECO:0000256" key="2">
    <source>
        <dbReference type="ARBA" id="ARBA00022552"/>
    </source>
</evidence>
<name>A0A7W7JZN2_9SPHN</name>
<dbReference type="PIRSF" id="PIRSF003078">
    <property type="entry name" value="GidB"/>
    <property type="match status" value="1"/>
</dbReference>
<accession>A0A7W7JZN2</accession>
<proteinExistence type="inferred from homology"/>
<gene>
    <name evidence="6" type="primary">rsmG</name>
    <name evidence="7" type="ORF">HNP52_001023</name>
</gene>
<dbReference type="SUPFAM" id="SSF53335">
    <property type="entry name" value="S-adenosyl-L-methionine-dependent methyltransferases"/>
    <property type="match status" value="1"/>
</dbReference>
<dbReference type="RefSeq" id="WP_184163351.1">
    <property type="nucleotide sequence ID" value="NZ_JACHLN010000001.1"/>
</dbReference>
<dbReference type="GO" id="GO:0005829">
    <property type="term" value="C:cytosol"/>
    <property type="evidence" value="ECO:0007669"/>
    <property type="project" value="TreeGrafter"/>
</dbReference>
<dbReference type="Pfam" id="PF02527">
    <property type="entry name" value="GidB"/>
    <property type="match status" value="1"/>
</dbReference>
<reference evidence="7 8" key="1">
    <citation type="submission" date="2020-08" db="EMBL/GenBank/DDBJ databases">
        <title>Functional genomics of gut bacteria from endangered species of beetles.</title>
        <authorList>
            <person name="Carlos-Shanley C."/>
        </authorList>
    </citation>
    <scope>NUCLEOTIDE SEQUENCE [LARGE SCALE GENOMIC DNA]</scope>
    <source>
        <strain evidence="7 8">S00224</strain>
    </source>
</reference>
<evidence type="ECO:0000313" key="7">
    <source>
        <dbReference type="EMBL" id="MBB4837972.1"/>
    </source>
</evidence>
<evidence type="ECO:0000256" key="1">
    <source>
        <dbReference type="ARBA" id="ARBA00022490"/>
    </source>
</evidence>
<comment type="caution">
    <text evidence="7">The sequence shown here is derived from an EMBL/GenBank/DDBJ whole genome shotgun (WGS) entry which is preliminary data.</text>
</comment>
<dbReference type="Proteomes" id="UP000575241">
    <property type="component" value="Unassembled WGS sequence"/>
</dbReference>
<dbReference type="AlphaFoldDB" id="A0A7W7JZN2"/>
<protein>
    <recommendedName>
        <fullName evidence="6">Ribosomal RNA small subunit methyltransferase G</fullName>
        <ecNumber evidence="6">2.1.1.170</ecNumber>
    </recommendedName>
    <alternativeName>
        <fullName evidence="6">16S rRNA 7-methylguanosine methyltransferase</fullName>
        <shortName evidence="6">16S rRNA m7G methyltransferase</shortName>
    </alternativeName>
</protein>
<dbReference type="EC" id="2.1.1.170" evidence="6"/>
<evidence type="ECO:0000256" key="5">
    <source>
        <dbReference type="ARBA" id="ARBA00022691"/>
    </source>
</evidence>
<feature type="binding site" evidence="6">
    <location>
        <position position="74"/>
    </location>
    <ligand>
        <name>S-adenosyl-L-methionine</name>
        <dbReference type="ChEBI" id="CHEBI:59789"/>
    </ligand>
</feature>
<organism evidence="7 8">
    <name type="scientific">Sphingomonas kyeonggiensis</name>
    <dbReference type="NCBI Taxonomy" id="1268553"/>
    <lineage>
        <taxon>Bacteria</taxon>
        <taxon>Pseudomonadati</taxon>
        <taxon>Pseudomonadota</taxon>
        <taxon>Alphaproteobacteria</taxon>
        <taxon>Sphingomonadales</taxon>
        <taxon>Sphingomonadaceae</taxon>
        <taxon>Sphingomonas</taxon>
    </lineage>
</organism>
<feature type="binding site" evidence="6">
    <location>
        <begin position="125"/>
        <end position="126"/>
    </location>
    <ligand>
        <name>S-adenosyl-L-methionine</name>
        <dbReference type="ChEBI" id="CHEBI:59789"/>
    </ligand>
</feature>
<feature type="binding site" evidence="6">
    <location>
        <position position="140"/>
    </location>
    <ligand>
        <name>S-adenosyl-L-methionine</name>
        <dbReference type="ChEBI" id="CHEBI:59789"/>
    </ligand>
</feature>
<dbReference type="InterPro" id="IPR029063">
    <property type="entry name" value="SAM-dependent_MTases_sf"/>
</dbReference>
<dbReference type="NCBIfam" id="TIGR00138">
    <property type="entry name" value="rsmG_gidB"/>
    <property type="match status" value="1"/>
</dbReference>
<dbReference type="EMBL" id="JACHLN010000001">
    <property type="protein sequence ID" value="MBB4837972.1"/>
    <property type="molecule type" value="Genomic_DNA"/>
</dbReference>
<evidence type="ECO:0000313" key="8">
    <source>
        <dbReference type="Proteomes" id="UP000575241"/>
    </source>
</evidence>
<comment type="subcellular location">
    <subcellularLocation>
        <location evidence="6">Cytoplasm</location>
    </subcellularLocation>
</comment>
<evidence type="ECO:0000256" key="6">
    <source>
        <dbReference type="HAMAP-Rule" id="MF_00074"/>
    </source>
</evidence>
<keyword evidence="4 6" id="KW-0808">Transferase</keyword>
<dbReference type="InterPro" id="IPR003682">
    <property type="entry name" value="rRNA_ssu_MeTfrase_G"/>
</dbReference>
<keyword evidence="2 6" id="KW-0698">rRNA processing</keyword>
<dbReference type="HAMAP" id="MF_00074">
    <property type="entry name" value="16SrRNA_methyltr_G"/>
    <property type="match status" value="1"/>
</dbReference>
<dbReference type="PANTHER" id="PTHR31760:SF0">
    <property type="entry name" value="S-ADENOSYL-L-METHIONINE-DEPENDENT METHYLTRANSFERASES SUPERFAMILY PROTEIN"/>
    <property type="match status" value="1"/>
</dbReference>
<comment type="caution">
    <text evidence="6">Lacks conserved residue(s) required for the propagation of feature annotation.</text>
</comment>
<comment type="catalytic activity">
    <reaction evidence="6">
        <text>guanosine(527) in 16S rRNA + S-adenosyl-L-methionine = N(7)-methylguanosine(527) in 16S rRNA + S-adenosyl-L-homocysteine</text>
        <dbReference type="Rhea" id="RHEA:42732"/>
        <dbReference type="Rhea" id="RHEA-COMP:10209"/>
        <dbReference type="Rhea" id="RHEA-COMP:10210"/>
        <dbReference type="ChEBI" id="CHEBI:57856"/>
        <dbReference type="ChEBI" id="CHEBI:59789"/>
        <dbReference type="ChEBI" id="CHEBI:74269"/>
        <dbReference type="ChEBI" id="CHEBI:74480"/>
        <dbReference type="EC" id="2.1.1.170"/>
    </reaction>
</comment>
<dbReference type="GO" id="GO:0070043">
    <property type="term" value="F:rRNA (guanine-N7-)-methyltransferase activity"/>
    <property type="evidence" value="ECO:0007669"/>
    <property type="project" value="UniProtKB-UniRule"/>
</dbReference>
<keyword evidence="3 6" id="KW-0489">Methyltransferase</keyword>
<evidence type="ECO:0000256" key="3">
    <source>
        <dbReference type="ARBA" id="ARBA00022603"/>
    </source>
</evidence>
<sequence>MTEDEAREWIRAHFNVSRETQLQRFGEILREESARQNLISAASFDELWTRHFVDSAQLIPLAGEAGEGAWVDVGTGAGMPGLVVAILIDRPVVMVEPRIRRVEFLRAAADQLGIADRATVVHGKIESYQPKQKAAIVSARAVAALPDLFKTTAHCTDSPTIWLLPKGRSVQSEVEAARAKWQGAFHVEPSITSPESGIVVARKVRPK</sequence>
<comment type="function">
    <text evidence="6">Specifically methylates the N7 position of guanine in position 527 of 16S rRNA.</text>
</comment>